<dbReference type="PIRSF" id="PIRSF000089">
    <property type="entry name" value="Electra_flavoP_a"/>
    <property type="match status" value="1"/>
</dbReference>
<name>A0A1H8X4M4_9FIRM</name>
<dbReference type="PANTHER" id="PTHR43153">
    <property type="entry name" value="ELECTRON TRANSFER FLAVOPROTEIN ALPHA"/>
    <property type="match status" value="1"/>
</dbReference>
<keyword evidence="2" id="KW-0274">FAD</keyword>
<feature type="binding site" evidence="2">
    <location>
        <begin position="285"/>
        <end position="292"/>
    </location>
    <ligand>
        <name>FAD</name>
        <dbReference type="ChEBI" id="CHEBI:57692"/>
    </ligand>
</feature>
<feature type="binding site" evidence="2">
    <location>
        <position position="306"/>
    </location>
    <ligand>
        <name>FAD</name>
        <dbReference type="ChEBI" id="CHEBI:57692"/>
    </ligand>
</feature>
<sequence length="348" mass="37151">MKQSYKREDYRGIWVIAEQDGDRISRVSLELLTKARELKEQGKLAEPVTAVLLGTNLADFPAKLAEAGAEAVILVDHAALRYFRNEAYALIIKELVEERKPSVILMGATAAGSDLAPTVGAKLWTGVAAHCVDLKLNDQGNLVAVVPAFGGKVLGDILCPELRPQMATVRPGILGKALCFPHDHYQVEHHDPAAALVKDKGLVQAIGVSYEPVQGVPLEEAEVVVAGGFGAATEENWQLVETLAGVLGGAVGCTRPPLDEGWARDYQMIGTSGKSVRPKVYIGVGISGATHHVCGMKDAGLIISINKDEKAPIFEVSDIRVTADVATILPLVIEGLQKNSQDEVCRLA</sequence>
<dbReference type="GO" id="GO:0050660">
    <property type="term" value="F:flavin adenine dinucleotide binding"/>
    <property type="evidence" value="ECO:0007669"/>
    <property type="project" value="InterPro"/>
</dbReference>
<keyword evidence="5" id="KW-1185">Reference proteome</keyword>
<keyword evidence="2" id="KW-0285">Flavoprotein</keyword>
<dbReference type="RefSeq" id="WP_091749171.1">
    <property type="nucleotide sequence ID" value="NZ_FODY01000020.1"/>
</dbReference>
<organism evidence="4 5">
    <name type="scientific">Propionispora vibrioides</name>
    <dbReference type="NCBI Taxonomy" id="112903"/>
    <lineage>
        <taxon>Bacteria</taxon>
        <taxon>Bacillati</taxon>
        <taxon>Bacillota</taxon>
        <taxon>Negativicutes</taxon>
        <taxon>Selenomonadales</taxon>
        <taxon>Sporomusaceae</taxon>
        <taxon>Propionispora</taxon>
    </lineage>
</organism>
<dbReference type="SUPFAM" id="SSF52402">
    <property type="entry name" value="Adenine nucleotide alpha hydrolases-like"/>
    <property type="match status" value="1"/>
</dbReference>
<evidence type="ECO:0000313" key="5">
    <source>
        <dbReference type="Proteomes" id="UP000198847"/>
    </source>
</evidence>
<feature type="binding site" evidence="2">
    <location>
        <begin position="254"/>
        <end position="255"/>
    </location>
    <ligand>
        <name>FAD</name>
        <dbReference type="ChEBI" id="CHEBI:57692"/>
    </ligand>
</feature>
<dbReference type="Proteomes" id="UP000198847">
    <property type="component" value="Unassembled WGS sequence"/>
</dbReference>
<reference evidence="4 5" key="1">
    <citation type="submission" date="2016-10" db="EMBL/GenBank/DDBJ databases">
        <authorList>
            <person name="de Groot N.N."/>
        </authorList>
    </citation>
    <scope>NUCLEOTIDE SEQUENCE [LARGE SCALE GENOMIC DNA]</scope>
    <source>
        <strain evidence="4 5">DSM 13305</strain>
    </source>
</reference>
<dbReference type="PANTHER" id="PTHR43153:SF1">
    <property type="entry name" value="ELECTRON TRANSFER FLAVOPROTEIN SUBUNIT ALPHA, MITOCHONDRIAL"/>
    <property type="match status" value="1"/>
</dbReference>
<evidence type="ECO:0000259" key="3">
    <source>
        <dbReference type="SMART" id="SM00893"/>
    </source>
</evidence>
<dbReference type="InterPro" id="IPR033947">
    <property type="entry name" value="ETF_alpha_N"/>
</dbReference>
<evidence type="ECO:0000313" key="4">
    <source>
        <dbReference type="EMBL" id="SEP34872.1"/>
    </source>
</evidence>
<dbReference type="InterPro" id="IPR029035">
    <property type="entry name" value="DHS-like_NAD/FAD-binding_dom"/>
</dbReference>
<dbReference type="GO" id="GO:0033539">
    <property type="term" value="P:fatty acid beta-oxidation using acyl-CoA dehydrogenase"/>
    <property type="evidence" value="ECO:0007669"/>
    <property type="project" value="TreeGrafter"/>
</dbReference>
<dbReference type="SMART" id="SM00893">
    <property type="entry name" value="ETF"/>
    <property type="match status" value="1"/>
</dbReference>
<dbReference type="InterPro" id="IPR001308">
    <property type="entry name" value="ETF_a/FixB"/>
</dbReference>
<dbReference type="InterPro" id="IPR014731">
    <property type="entry name" value="ETF_asu_C"/>
</dbReference>
<dbReference type="Gene3D" id="3.40.50.620">
    <property type="entry name" value="HUPs"/>
    <property type="match status" value="1"/>
</dbReference>
<proteinExistence type="inferred from homology"/>
<evidence type="ECO:0000256" key="2">
    <source>
        <dbReference type="PIRSR" id="PIRSR000089-1"/>
    </source>
</evidence>
<evidence type="ECO:0000256" key="1">
    <source>
        <dbReference type="ARBA" id="ARBA00005817"/>
    </source>
</evidence>
<dbReference type="CDD" id="cd01715">
    <property type="entry name" value="ETF_alpha"/>
    <property type="match status" value="1"/>
</dbReference>
<comment type="similarity">
    <text evidence="1">Belongs to the ETF alpha-subunit/FixB family.</text>
</comment>
<dbReference type="Gene3D" id="3.40.50.1220">
    <property type="entry name" value="TPP-binding domain"/>
    <property type="match status" value="1"/>
</dbReference>
<dbReference type="GO" id="GO:0009055">
    <property type="term" value="F:electron transfer activity"/>
    <property type="evidence" value="ECO:0007669"/>
    <property type="project" value="InterPro"/>
</dbReference>
<dbReference type="OrthoDB" id="9770286at2"/>
<dbReference type="InterPro" id="IPR014729">
    <property type="entry name" value="Rossmann-like_a/b/a_fold"/>
</dbReference>
<comment type="cofactor">
    <cofactor evidence="2">
        <name>FAD</name>
        <dbReference type="ChEBI" id="CHEBI:57692"/>
    </cofactor>
    <text evidence="2">Binds 1 FAD per dimer.</text>
</comment>
<dbReference type="InterPro" id="IPR014730">
    <property type="entry name" value="ETF_a/b_N"/>
</dbReference>
<dbReference type="AlphaFoldDB" id="A0A1H8X4M4"/>
<accession>A0A1H8X4M4</accession>
<dbReference type="STRING" id="112903.SAMN04490178_12028"/>
<dbReference type="EMBL" id="FODY01000020">
    <property type="protein sequence ID" value="SEP34872.1"/>
    <property type="molecule type" value="Genomic_DNA"/>
</dbReference>
<gene>
    <name evidence="4" type="ORF">SAMN04490178_12028</name>
</gene>
<dbReference type="Pfam" id="PF00766">
    <property type="entry name" value="ETF_alpha"/>
    <property type="match status" value="1"/>
</dbReference>
<protein>
    <submittedName>
        <fullName evidence="4">Electron transfer flavoprotein alpha subunit apoprotein</fullName>
    </submittedName>
</protein>
<dbReference type="SUPFAM" id="SSF52467">
    <property type="entry name" value="DHS-like NAD/FAD-binding domain"/>
    <property type="match status" value="1"/>
</dbReference>
<feature type="domain" description="Electron transfer flavoprotein alpha/beta-subunit N-terminal" evidence="3">
    <location>
        <begin position="13"/>
        <end position="200"/>
    </location>
</feature>
<dbReference type="Pfam" id="PF01012">
    <property type="entry name" value="ETF"/>
    <property type="match status" value="1"/>
</dbReference>